<evidence type="ECO:0008006" key="4">
    <source>
        <dbReference type="Google" id="ProtNLM"/>
    </source>
</evidence>
<sequence>MLRVTSLLLTLVLLGSCAGRPGADVLQAVNTRATAGKSIAAYVVSTREKEAGKTLAFGAGRADQPNYARFDISIPPDHKKGKIEWPSGKPDAKKDFVVTDRDMLSKDAFKHDLAGILSSGKDVGLFVHGYNYSYQEALFRAAQMAADADINGVPVVFSWPSMADVTGYLADKEAATFSRDALADLLIDLAQKSPRKNVIVFGHSMGAWLVMEALRELRLKGRNDVIAKLQVILAAPDIDTDVFRKQIEVVGRLDPPLTVLVSKDDRALMAASLLAGERSRVGALDVTDPEISKAAKREGVQFVDISELDSSDGFNHDRYAALAALLPKLDEKRRGGGNDLTRAGAFVLDAVGATVSSPFRLASKVVNPN</sequence>
<dbReference type="EMBL" id="QDFR01000003">
    <property type="protein sequence ID" value="PVE53868.1"/>
    <property type="molecule type" value="Genomic_DNA"/>
</dbReference>
<reference evidence="2 3" key="1">
    <citation type="submission" date="2018-04" db="EMBL/GenBank/DDBJ databases">
        <authorList>
            <person name="Hagen T."/>
        </authorList>
    </citation>
    <scope>NUCLEOTIDE SEQUENCE [LARGE SCALE GENOMIC DNA]</scope>
    <source>
        <strain evidence="2 3">TPD7009</strain>
    </source>
</reference>
<accession>A0AA92C2N8</accession>
<dbReference type="PANTHER" id="PTHR36513:SF1">
    <property type="entry name" value="TRANSMEMBRANE PROTEIN"/>
    <property type="match status" value="1"/>
</dbReference>
<proteinExistence type="predicted"/>
<dbReference type="InterPro" id="IPR014586">
    <property type="entry name" value="UCP033909"/>
</dbReference>
<evidence type="ECO:0000313" key="3">
    <source>
        <dbReference type="Proteomes" id="UP000244335"/>
    </source>
</evidence>
<evidence type="ECO:0000313" key="2">
    <source>
        <dbReference type="EMBL" id="PVE53868.1"/>
    </source>
</evidence>
<organism evidence="2 3">
    <name type="scientific">Rhizobium rhizogenes</name>
    <name type="common">Agrobacterium rhizogenes</name>
    <dbReference type="NCBI Taxonomy" id="359"/>
    <lineage>
        <taxon>Bacteria</taxon>
        <taxon>Pseudomonadati</taxon>
        <taxon>Pseudomonadota</taxon>
        <taxon>Alphaproteobacteria</taxon>
        <taxon>Hyphomicrobiales</taxon>
        <taxon>Rhizobiaceae</taxon>
        <taxon>Rhizobium/Agrobacterium group</taxon>
        <taxon>Rhizobium</taxon>
    </lineage>
</organism>
<comment type="caution">
    <text evidence="2">The sequence shown here is derived from an EMBL/GenBank/DDBJ whole genome shotgun (WGS) entry which is preliminary data.</text>
</comment>
<dbReference type="PROSITE" id="PS51257">
    <property type="entry name" value="PROKAR_LIPOPROTEIN"/>
    <property type="match status" value="1"/>
</dbReference>
<keyword evidence="1" id="KW-0732">Signal</keyword>
<dbReference type="PANTHER" id="PTHR36513">
    <property type="entry name" value="ABC TRANSMEMBRANE TYPE-1 DOMAIN-CONTAINING PROTEIN"/>
    <property type="match status" value="1"/>
</dbReference>
<dbReference type="Pfam" id="PF05990">
    <property type="entry name" value="DUF900"/>
    <property type="match status" value="1"/>
</dbReference>
<evidence type="ECO:0000256" key="1">
    <source>
        <dbReference type="SAM" id="SignalP"/>
    </source>
</evidence>
<name>A0AA92C2N8_RHIRH</name>
<protein>
    <recommendedName>
        <fullName evidence="4">Alpha/beta fold hydrolase</fullName>
    </recommendedName>
</protein>
<dbReference type="InterPro" id="IPR010297">
    <property type="entry name" value="DUF900_hydrolase"/>
</dbReference>
<feature type="signal peptide" evidence="1">
    <location>
        <begin position="1"/>
        <end position="23"/>
    </location>
</feature>
<dbReference type="Proteomes" id="UP000244335">
    <property type="component" value="Unassembled WGS sequence"/>
</dbReference>
<dbReference type="SUPFAM" id="SSF53474">
    <property type="entry name" value="alpha/beta-Hydrolases"/>
    <property type="match status" value="1"/>
</dbReference>
<dbReference type="PIRSF" id="PIRSF033909">
    <property type="entry name" value="UCP033909"/>
    <property type="match status" value="1"/>
</dbReference>
<dbReference type="InterPro" id="IPR029058">
    <property type="entry name" value="AB_hydrolase_fold"/>
</dbReference>
<feature type="chain" id="PRO_5041644572" description="Alpha/beta fold hydrolase" evidence="1">
    <location>
        <begin position="24"/>
        <end position="369"/>
    </location>
</feature>
<dbReference type="AlphaFoldDB" id="A0AA92C2N8"/>
<dbReference type="Gene3D" id="3.40.50.1820">
    <property type="entry name" value="alpha/beta hydrolase"/>
    <property type="match status" value="1"/>
</dbReference>
<gene>
    <name evidence="2" type="ORF">DC430_11345</name>
</gene>
<dbReference type="RefSeq" id="WP_113326616.1">
    <property type="nucleotide sequence ID" value="NZ_QDFR01000003.1"/>
</dbReference>